<dbReference type="PANTHER" id="PTHR36403:SF1">
    <property type="entry name" value="PROTEIN COFACTOR ASSEMBLY OF COMPLEX C SUBUNIT B CCB2, CHLOROPLASTIC"/>
    <property type="match status" value="1"/>
</dbReference>
<gene>
    <name evidence="1" type="ORF">AXF42_Ash019428</name>
</gene>
<protein>
    <recommendedName>
        <fullName evidence="3">Protein COFACTOR ASSEMBLY OF COMPLEX C SUBUNIT B CCB2, chloroplastic</fullName>
    </recommendedName>
</protein>
<sequence>MESSCRITVNSPWPVAVGRKPNSRVSSRSHLSEDKARGWRFSVRHGSAARRPHCRFLVFLARDRNLQQDQQIELSVLRFTLGIPGLDESYLPRWIGVAFGSLILLNHFLSSSPAPAQIRSEVLGLFLAAFSTTLPFIRKFLKGENPADRSALPEGNEQIFAMSEYLPDFERENLAWTSYVLLRNTNSMSVFIMFQDKLCVRGYWNLPKETSKAEKLEWLANKFKEAGFLDLKESLYFPQRPDTQLQQILPRGALSLLVQPVFGSSHPSDVETNAHGCVVVASGANYAYNDRDEVWIRAISNKFRTSKL</sequence>
<dbReference type="Pfam" id="PF11152">
    <property type="entry name" value="CCB2_CCB4"/>
    <property type="match status" value="1"/>
</dbReference>
<dbReference type="OrthoDB" id="514937at2759"/>
<evidence type="ECO:0008006" key="3">
    <source>
        <dbReference type="Google" id="ProtNLM"/>
    </source>
</evidence>
<dbReference type="GO" id="GO:0010190">
    <property type="term" value="P:cytochrome b6f complex assembly"/>
    <property type="evidence" value="ECO:0007669"/>
    <property type="project" value="InterPro"/>
</dbReference>
<evidence type="ECO:0000313" key="2">
    <source>
        <dbReference type="Proteomes" id="UP000236161"/>
    </source>
</evidence>
<dbReference type="InterPro" id="IPR044970">
    <property type="entry name" value="CCB2"/>
</dbReference>
<name>A0A2I0B4W6_9ASPA</name>
<proteinExistence type="predicted"/>
<keyword evidence="2" id="KW-1185">Reference proteome</keyword>
<organism evidence="1 2">
    <name type="scientific">Apostasia shenzhenica</name>
    <dbReference type="NCBI Taxonomy" id="1088818"/>
    <lineage>
        <taxon>Eukaryota</taxon>
        <taxon>Viridiplantae</taxon>
        <taxon>Streptophyta</taxon>
        <taxon>Embryophyta</taxon>
        <taxon>Tracheophyta</taxon>
        <taxon>Spermatophyta</taxon>
        <taxon>Magnoliopsida</taxon>
        <taxon>Liliopsida</taxon>
        <taxon>Asparagales</taxon>
        <taxon>Orchidaceae</taxon>
        <taxon>Apostasioideae</taxon>
        <taxon>Apostasia</taxon>
    </lineage>
</organism>
<dbReference type="STRING" id="1088818.A0A2I0B4W6"/>
<dbReference type="EMBL" id="KZ451913">
    <property type="protein sequence ID" value="PKA62845.1"/>
    <property type="molecule type" value="Genomic_DNA"/>
</dbReference>
<dbReference type="Proteomes" id="UP000236161">
    <property type="component" value="Unassembled WGS sequence"/>
</dbReference>
<dbReference type="PANTHER" id="PTHR36403">
    <property type="entry name" value="PROTEIN COFACTOR ASSEMBLY OF COMPLEX C SUBUNIT B CCB2, CHLOROPLASTIC"/>
    <property type="match status" value="1"/>
</dbReference>
<dbReference type="InterPro" id="IPR021325">
    <property type="entry name" value="CCB2/CCB4"/>
</dbReference>
<accession>A0A2I0B4W6</accession>
<reference evidence="1 2" key="1">
    <citation type="journal article" date="2017" name="Nature">
        <title>The Apostasia genome and the evolution of orchids.</title>
        <authorList>
            <person name="Zhang G.Q."/>
            <person name="Liu K.W."/>
            <person name="Li Z."/>
            <person name="Lohaus R."/>
            <person name="Hsiao Y.Y."/>
            <person name="Niu S.C."/>
            <person name="Wang J.Y."/>
            <person name="Lin Y.C."/>
            <person name="Xu Q."/>
            <person name="Chen L.J."/>
            <person name="Yoshida K."/>
            <person name="Fujiwara S."/>
            <person name="Wang Z.W."/>
            <person name="Zhang Y.Q."/>
            <person name="Mitsuda N."/>
            <person name="Wang M."/>
            <person name="Liu G.H."/>
            <person name="Pecoraro L."/>
            <person name="Huang H.X."/>
            <person name="Xiao X.J."/>
            <person name="Lin M."/>
            <person name="Wu X.Y."/>
            <person name="Wu W.L."/>
            <person name="Chen Y.Y."/>
            <person name="Chang S.B."/>
            <person name="Sakamoto S."/>
            <person name="Ohme-Takagi M."/>
            <person name="Yagi M."/>
            <person name="Zeng S.J."/>
            <person name="Shen C.Y."/>
            <person name="Yeh C.M."/>
            <person name="Luo Y.B."/>
            <person name="Tsai W.C."/>
            <person name="Van de Peer Y."/>
            <person name="Liu Z.J."/>
        </authorList>
    </citation>
    <scope>NUCLEOTIDE SEQUENCE [LARGE SCALE GENOMIC DNA]</scope>
    <source>
        <strain evidence="2">cv. Shenzhen</strain>
        <tissue evidence="1">Stem</tissue>
    </source>
</reference>
<dbReference type="AlphaFoldDB" id="A0A2I0B4W6"/>
<evidence type="ECO:0000313" key="1">
    <source>
        <dbReference type="EMBL" id="PKA62845.1"/>
    </source>
</evidence>